<dbReference type="PANTHER" id="PTHR43124">
    <property type="entry name" value="PURINE EFFLUX PUMP PBUE"/>
    <property type="match status" value="1"/>
</dbReference>
<evidence type="ECO:0000313" key="8">
    <source>
        <dbReference type="EMBL" id="JAC74862.1"/>
    </source>
</evidence>
<evidence type="ECO:0000256" key="2">
    <source>
        <dbReference type="ARBA" id="ARBA00022475"/>
    </source>
</evidence>
<dbReference type="AlphaFoldDB" id="A0A061RPN2"/>
<sequence>LHHSTSGFALPSFMPEISRDLSLGDTQSSLLTLGYTVLYAVALVPVGLLADRVDRTQLLTASLSLWSLLIMAASKADGFEDLLAVRLVFAAAQAAQNPVCFSLIPELFPNNRSYALALYNSAIYLGRALLFAGIFYLSQLGLSDSIGVTLMPMSEVDPSQWSLLYLVDCDEHQPRGPAAAEPGEHPRLLEVLPAPIRVGRA</sequence>
<feature type="non-terminal residue" evidence="8">
    <location>
        <position position="1"/>
    </location>
</feature>
<dbReference type="GO" id="GO:0005886">
    <property type="term" value="C:plasma membrane"/>
    <property type="evidence" value="ECO:0007669"/>
    <property type="project" value="UniProtKB-SubCell"/>
</dbReference>
<comment type="subcellular location">
    <subcellularLocation>
        <location evidence="1">Cell membrane</location>
        <topology evidence="1">Multi-pass membrane protein</topology>
    </subcellularLocation>
</comment>
<dbReference type="Pfam" id="PF07690">
    <property type="entry name" value="MFS_1"/>
    <property type="match status" value="1"/>
</dbReference>
<evidence type="ECO:0000256" key="1">
    <source>
        <dbReference type="ARBA" id="ARBA00004651"/>
    </source>
</evidence>
<dbReference type="PANTHER" id="PTHR43124:SF3">
    <property type="entry name" value="CHLORAMPHENICOL EFFLUX PUMP RV0191"/>
    <property type="match status" value="1"/>
</dbReference>
<reference evidence="8" key="1">
    <citation type="submission" date="2014-05" db="EMBL/GenBank/DDBJ databases">
        <title>The transcriptome of the halophilic microalga Tetraselmis sp. GSL018 isolated from the Great Salt Lake, Utah.</title>
        <authorList>
            <person name="Jinkerson R.E."/>
            <person name="D'Adamo S."/>
            <person name="Posewitz M.C."/>
        </authorList>
    </citation>
    <scope>NUCLEOTIDE SEQUENCE</scope>
    <source>
        <strain evidence="8">GSL018</strain>
    </source>
</reference>
<dbReference type="InterPro" id="IPR011701">
    <property type="entry name" value="MFS"/>
</dbReference>
<evidence type="ECO:0000256" key="5">
    <source>
        <dbReference type="ARBA" id="ARBA00023136"/>
    </source>
</evidence>
<dbReference type="InterPro" id="IPR020846">
    <property type="entry name" value="MFS_dom"/>
</dbReference>
<keyword evidence="4 6" id="KW-1133">Transmembrane helix</keyword>
<proteinExistence type="predicted"/>
<keyword evidence="2" id="KW-1003">Cell membrane</keyword>
<feature type="transmembrane region" description="Helical" evidence="6">
    <location>
        <begin position="30"/>
        <end position="50"/>
    </location>
</feature>
<name>A0A061RPN2_9CHLO</name>
<protein>
    <submittedName>
        <fullName evidence="8">Mfs general substrate transporter</fullName>
    </submittedName>
</protein>
<dbReference type="GO" id="GO:0022857">
    <property type="term" value="F:transmembrane transporter activity"/>
    <property type="evidence" value="ECO:0007669"/>
    <property type="project" value="InterPro"/>
</dbReference>
<dbReference type="EMBL" id="GBEZ01010862">
    <property type="protein sequence ID" value="JAC74862.1"/>
    <property type="molecule type" value="Transcribed_RNA"/>
</dbReference>
<dbReference type="SUPFAM" id="SSF103473">
    <property type="entry name" value="MFS general substrate transporter"/>
    <property type="match status" value="1"/>
</dbReference>
<keyword evidence="3 6" id="KW-0812">Transmembrane</keyword>
<feature type="transmembrane region" description="Helical" evidence="6">
    <location>
        <begin position="116"/>
        <end position="137"/>
    </location>
</feature>
<feature type="domain" description="Major facilitator superfamily (MFS) profile" evidence="7">
    <location>
        <begin position="1"/>
        <end position="201"/>
    </location>
</feature>
<dbReference type="Gene3D" id="1.20.1250.20">
    <property type="entry name" value="MFS general substrate transporter like domains"/>
    <property type="match status" value="1"/>
</dbReference>
<evidence type="ECO:0000256" key="4">
    <source>
        <dbReference type="ARBA" id="ARBA00022989"/>
    </source>
</evidence>
<keyword evidence="5 6" id="KW-0472">Membrane</keyword>
<evidence type="ECO:0000256" key="6">
    <source>
        <dbReference type="SAM" id="Phobius"/>
    </source>
</evidence>
<dbReference type="InterPro" id="IPR036259">
    <property type="entry name" value="MFS_trans_sf"/>
</dbReference>
<feature type="non-terminal residue" evidence="8">
    <location>
        <position position="201"/>
    </location>
</feature>
<evidence type="ECO:0000259" key="7">
    <source>
        <dbReference type="PROSITE" id="PS50850"/>
    </source>
</evidence>
<gene>
    <name evidence="8" type="ORF">TSPGSL018_24792</name>
</gene>
<accession>A0A061RPN2</accession>
<organism evidence="8">
    <name type="scientific">Tetraselmis sp. GSL018</name>
    <dbReference type="NCBI Taxonomy" id="582737"/>
    <lineage>
        <taxon>Eukaryota</taxon>
        <taxon>Viridiplantae</taxon>
        <taxon>Chlorophyta</taxon>
        <taxon>core chlorophytes</taxon>
        <taxon>Chlorodendrophyceae</taxon>
        <taxon>Chlorodendrales</taxon>
        <taxon>Chlorodendraceae</taxon>
        <taxon>Tetraselmis</taxon>
    </lineage>
</organism>
<evidence type="ECO:0000256" key="3">
    <source>
        <dbReference type="ARBA" id="ARBA00022692"/>
    </source>
</evidence>
<dbReference type="InterPro" id="IPR050189">
    <property type="entry name" value="MFS_Efflux_Transporters"/>
</dbReference>
<dbReference type="PROSITE" id="PS50850">
    <property type="entry name" value="MFS"/>
    <property type="match status" value="1"/>
</dbReference>